<gene>
    <name evidence="1" type="ORF">OPV09_13140</name>
</gene>
<organism evidence="1 2">
    <name type="scientific">Janthinobacterium aestuarii</name>
    <dbReference type="NCBI Taxonomy" id="2985511"/>
    <lineage>
        <taxon>Bacteria</taxon>
        <taxon>Pseudomonadati</taxon>
        <taxon>Pseudomonadota</taxon>
        <taxon>Betaproteobacteria</taxon>
        <taxon>Burkholderiales</taxon>
        <taxon>Oxalobacteraceae</taxon>
        <taxon>Janthinobacterium</taxon>
    </lineage>
</organism>
<name>A0ABZ2GWY3_9BURK</name>
<keyword evidence="2" id="KW-1185">Reference proteome</keyword>
<dbReference type="RefSeq" id="WP_338682047.1">
    <property type="nucleotide sequence ID" value="NZ_CP142523.1"/>
</dbReference>
<reference evidence="1 2" key="1">
    <citation type="submission" date="2024-01" db="EMBL/GenBank/DDBJ databases">
        <title>Draft genome sequences of nine bacterial species from freshwater ponds near Washington, DC.</title>
        <authorList>
            <person name="Pavloudi C."/>
            <person name="Oliver L."/>
            <person name="Slattery K."/>
            <person name="Lissner G."/>
            <person name="Saw J.H."/>
        </authorList>
    </citation>
    <scope>NUCLEOTIDE SEQUENCE [LARGE SCALE GENOMIC DNA]</scope>
    <source>
        <strain evidence="2">TB1-E2</strain>
    </source>
</reference>
<dbReference type="Proteomes" id="UP001373909">
    <property type="component" value="Chromosome"/>
</dbReference>
<evidence type="ECO:0000313" key="1">
    <source>
        <dbReference type="EMBL" id="WWO48990.1"/>
    </source>
</evidence>
<evidence type="ECO:0000313" key="2">
    <source>
        <dbReference type="Proteomes" id="UP001373909"/>
    </source>
</evidence>
<accession>A0ABZ2GWY3</accession>
<protein>
    <submittedName>
        <fullName evidence="1">Uncharacterized protein</fullName>
    </submittedName>
</protein>
<sequence length="92" mass="10471">MQALDVTRQARWNGCHLYVFANTFSQLAYASNFRAAMLPHVNFTCTKKEHSSDQRFSKIQFMWQIRHAEVPGAPPHAAAFYATLAAPAFLRL</sequence>
<proteinExistence type="predicted"/>
<dbReference type="EMBL" id="CP142523">
    <property type="protein sequence ID" value="WWO48990.1"/>
    <property type="molecule type" value="Genomic_DNA"/>
</dbReference>